<comment type="caution">
    <text evidence="3">The sequence shown here is derived from an EMBL/GenBank/DDBJ whole genome shotgun (WGS) entry which is preliminary data.</text>
</comment>
<dbReference type="GO" id="GO:0008610">
    <property type="term" value="P:lipid biosynthetic process"/>
    <property type="evidence" value="ECO:0007669"/>
    <property type="project" value="TreeGrafter"/>
</dbReference>
<protein>
    <submittedName>
        <fullName evidence="3">Surfactin synthase thioesterase subunit</fullName>
    </submittedName>
</protein>
<name>A0A7W8ZJQ5_9SPHI</name>
<dbReference type="PANTHER" id="PTHR11487">
    <property type="entry name" value="THIOESTERASE"/>
    <property type="match status" value="1"/>
</dbReference>
<dbReference type="InterPro" id="IPR029058">
    <property type="entry name" value="AB_hydrolase_fold"/>
</dbReference>
<dbReference type="InterPro" id="IPR001031">
    <property type="entry name" value="Thioesterase"/>
</dbReference>
<dbReference type="Proteomes" id="UP000537204">
    <property type="component" value="Unassembled WGS sequence"/>
</dbReference>
<reference evidence="3 4" key="1">
    <citation type="submission" date="2020-08" db="EMBL/GenBank/DDBJ databases">
        <title>Genomic Encyclopedia of Type Strains, Phase IV (KMG-V): Genome sequencing to study the core and pangenomes of soil and plant-associated prokaryotes.</title>
        <authorList>
            <person name="Whitman W."/>
        </authorList>
    </citation>
    <scope>NUCLEOTIDE SEQUENCE [LARGE SCALE GENOMIC DNA]</scope>
    <source>
        <strain evidence="3 4">S3M1</strain>
    </source>
</reference>
<dbReference type="InterPro" id="IPR012223">
    <property type="entry name" value="TEII"/>
</dbReference>
<dbReference type="Pfam" id="PF00975">
    <property type="entry name" value="Thioesterase"/>
    <property type="match status" value="1"/>
</dbReference>
<evidence type="ECO:0000313" key="4">
    <source>
        <dbReference type="Proteomes" id="UP000537204"/>
    </source>
</evidence>
<proteinExistence type="inferred from homology"/>
<dbReference type="EMBL" id="JACHCE010000001">
    <property type="protein sequence ID" value="MBB5635115.1"/>
    <property type="molecule type" value="Genomic_DNA"/>
</dbReference>
<sequence>MDKLRLFCIPYAGGTAAVFYKWKTLLDERIELIPIELSGKGSRSHEPLYNTIEEAVDDIYAKIKEQISNGSYVLFGHSLGALLAYALTVKIRDENVNMPEHLFFSGLGSPFVKRKNKNKTAGLNDKDFIRSVIKLGGTPAGFFDEPDLCKIFLPLLRNDFRLAMTDFAGQKPIPFNCNISILLGKNETISHKAAKAWEDCTTKLFKLHYFKGGHFFINEDLEELIKIINNDILVSNEEMNN</sequence>
<evidence type="ECO:0000259" key="2">
    <source>
        <dbReference type="Pfam" id="PF00975"/>
    </source>
</evidence>
<evidence type="ECO:0000313" key="3">
    <source>
        <dbReference type="EMBL" id="MBB5635115.1"/>
    </source>
</evidence>
<gene>
    <name evidence="3" type="ORF">HDE68_001000</name>
</gene>
<dbReference type="Gene3D" id="3.40.50.1820">
    <property type="entry name" value="alpha/beta hydrolase"/>
    <property type="match status" value="1"/>
</dbReference>
<dbReference type="AlphaFoldDB" id="A0A7W8ZJQ5"/>
<evidence type="ECO:0000256" key="1">
    <source>
        <dbReference type="ARBA" id="ARBA00007169"/>
    </source>
</evidence>
<accession>A0A7W8ZJQ5</accession>
<dbReference type="SUPFAM" id="SSF53474">
    <property type="entry name" value="alpha/beta-Hydrolases"/>
    <property type="match status" value="1"/>
</dbReference>
<feature type="domain" description="Thioesterase" evidence="2">
    <location>
        <begin position="5"/>
        <end position="230"/>
    </location>
</feature>
<comment type="similarity">
    <text evidence="1">Belongs to the thioesterase family.</text>
</comment>
<dbReference type="RefSeq" id="WP_183879479.1">
    <property type="nucleotide sequence ID" value="NZ_JACHCE010000001.1"/>
</dbReference>
<organism evidence="3 4">
    <name type="scientific">Pedobacter cryoconitis</name>
    <dbReference type="NCBI Taxonomy" id="188932"/>
    <lineage>
        <taxon>Bacteria</taxon>
        <taxon>Pseudomonadati</taxon>
        <taxon>Bacteroidota</taxon>
        <taxon>Sphingobacteriia</taxon>
        <taxon>Sphingobacteriales</taxon>
        <taxon>Sphingobacteriaceae</taxon>
        <taxon>Pedobacter</taxon>
    </lineage>
</organism>
<dbReference type="PANTHER" id="PTHR11487:SF0">
    <property type="entry name" value="S-ACYL FATTY ACID SYNTHASE THIOESTERASE, MEDIUM CHAIN"/>
    <property type="match status" value="1"/>
</dbReference>